<dbReference type="PANTHER" id="PTHR30574">
    <property type="entry name" value="INNER MEMBRANE PROTEIN YEDE"/>
    <property type="match status" value="1"/>
</dbReference>
<evidence type="ECO:0000256" key="6">
    <source>
        <dbReference type="ARBA" id="ARBA00022989"/>
    </source>
</evidence>
<dbReference type="GO" id="GO:0005886">
    <property type="term" value="C:plasma membrane"/>
    <property type="evidence" value="ECO:0007669"/>
    <property type="project" value="UniProtKB-SubCell"/>
</dbReference>
<name>A0A934TM77_9RHOB</name>
<keyword evidence="6 9" id="KW-1133">Transmembrane helix</keyword>
<evidence type="ECO:0000313" key="11">
    <source>
        <dbReference type="Proteomes" id="UP000706333"/>
    </source>
</evidence>
<comment type="caution">
    <text evidence="10">The sequence shown here is derived from an EMBL/GenBank/DDBJ whole genome shotgun (WGS) entry which is preliminary data.</text>
</comment>
<feature type="transmembrane region" description="Helical" evidence="9">
    <location>
        <begin position="31"/>
        <end position="52"/>
    </location>
</feature>
<feature type="transmembrane region" description="Helical" evidence="9">
    <location>
        <begin position="167"/>
        <end position="189"/>
    </location>
</feature>
<comment type="subcellular location">
    <subcellularLocation>
        <location evidence="1">Cell inner membrane</location>
        <topology evidence="1">Multi-pass membrane protein</topology>
    </subcellularLocation>
</comment>
<feature type="transmembrane region" description="Helical" evidence="9">
    <location>
        <begin position="64"/>
        <end position="85"/>
    </location>
</feature>
<evidence type="ECO:0000256" key="4">
    <source>
        <dbReference type="ARBA" id="ARBA00022519"/>
    </source>
</evidence>
<feature type="transmembrane region" description="Helical" evidence="9">
    <location>
        <begin position="97"/>
        <end position="118"/>
    </location>
</feature>
<dbReference type="AlphaFoldDB" id="A0A934TM77"/>
<feature type="transmembrane region" description="Helical" evidence="9">
    <location>
        <begin position="337"/>
        <end position="356"/>
    </location>
</feature>
<reference evidence="10" key="2">
    <citation type="journal article" date="2020" name="Microorganisms">
        <title>Osmotic Adaptation and Compatible Solute Biosynthesis of Phototrophic Bacteria as Revealed from Genome Analyses.</title>
        <authorList>
            <person name="Imhoff J.F."/>
            <person name="Rahn T."/>
            <person name="Kunzel S."/>
            <person name="Keller A."/>
            <person name="Neulinger S.C."/>
        </authorList>
    </citation>
    <scope>NUCLEOTIDE SEQUENCE</scope>
    <source>
        <strain evidence="10">LMG 28126</strain>
    </source>
</reference>
<dbReference type="RefSeq" id="WP_201157487.1">
    <property type="nucleotide sequence ID" value="NZ_NHSD01000271.1"/>
</dbReference>
<keyword evidence="2" id="KW-0813">Transport</keyword>
<feature type="transmembrane region" description="Helical" evidence="9">
    <location>
        <begin position="201"/>
        <end position="221"/>
    </location>
</feature>
<feature type="transmembrane region" description="Helical" evidence="9">
    <location>
        <begin position="130"/>
        <end position="155"/>
    </location>
</feature>
<keyword evidence="3" id="KW-1003">Cell membrane</keyword>
<accession>A0A934TM77</accession>
<dbReference type="Pfam" id="PF04143">
    <property type="entry name" value="Sulf_transp"/>
    <property type="match status" value="1"/>
</dbReference>
<evidence type="ECO:0000256" key="3">
    <source>
        <dbReference type="ARBA" id="ARBA00022475"/>
    </source>
</evidence>
<evidence type="ECO:0000256" key="2">
    <source>
        <dbReference type="ARBA" id="ARBA00022448"/>
    </source>
</evidence>
<evidence type="ECO:0000256" key="7">
    <source>
        <dbReference type="ARBA" id="ARBA00023136"/>
    </source>
</evidence>
<proteinExistence type="inferred from homology"/>
<dbReference type="PANTHER" id="PTHR30574:SF1">
    <property type="entry name" value="SULPHUR TRANSPORT DOMAIN-CONTAINING PROTEIN"/>
    <property type="match status" value="1"/>
</dbReference>
<keyword evidence="5 9" id="KW-0812">Transmembrane</keyword>
<gene>
    <name evidence="10" type="ORF">CCR87_10400</name>
</gene>
<dbReference type="Proteomes" id="UP000706333">
    <property type="component" value="Unassembled WGS sequence"/>
</dbReference>
<evidence type="ECO:0000256" key="5">
    <source>
        <dbReference type="ARBA" id="ARBA00022692"/>
    </source>
</evidence>
<comment type="similarity">
    <text evidence="8">Belongs to the TsuA/YedE (TC 9.B.102) family.</text>
</comment>
<evidence type="ECO:0000256" key="8">
    <source>
        <dbReference type="ARBA" id="ARBA00035655"/>
    </source>
</evidence>
<dbReference type="InterPro" id="IPR007272">
    <property type="entry name" value="Sulf_transp_TsuA/YedE"/>
</dbReference>
<evidence type="ECO:0000256" key="1">
    <source>
        <dbReference type="ARBA" id="ARBA00004429"/>
    </source>
</evidence>
<dbReference type="EMBL" id="NHSD01000271">
    <property type="protein sequence ID" value="MBK5927732.1"/>
    <property type="molecule type" value="Genomic_DNA"/>
</dbReference>
<evidence type="ECO:0000313" key="10">
    <source>
        <dbReference type="EMBL" id="MBK5927732.1"/>
    </source>
</evidence>
<keyword evidence="4" id="KW-0997">Cell inner membrane</keyword>
<feature type="transmembrane region" description="Helical" evidence="9">
    <location>
        <begin position="296"/>
        <end position="317"/>
    </location>
</feature>
<organism evidence="10 11">
    <name type="scientific">Rhodobaculum claviforme</name>
    <dbReference type="NCBI Taxonomy" id="1549854"/>
    <lineage>
        <taxon>Bacteria</taxon>
        <taxon>Pseudomonadati</taxon>
        <taxon>Pseudomonadota</taxon>
        <taxon>Alphaproteobacteria</taxon>
        <taxon>Rhodobacterales</taxon>
        <taxon>Paracoccaceae</taxon>
        <taxon>Rhodobaculum</taxon>
    </lineage>
</organism>
<evidence type="ECO:0000256" key="9">
    <source>
        <dbReference type="SAM" id="Phobius"/>
    </source>
</evidence>
<keyword evidence="11" id="KW-1185">Reference proteome</keyword>
<reference evidence="10" key="1">
    <citation type="submission" date="2017-05" db="EMBL/GenBank/DDBJ databases">
        <authorList>
            <person name="Imhoff J.F."/>
            <person name="Rahn T."/>
            <person name="Kuenzel S."/>
            <person name="Neulinger S.C."/>
        </authorList>
    </citation>
    <scope>NUCLEOTIDE SEQUENCE</scope>
    <source>
        <strain evidence="10">LMG 28126</strain>
    </source>
</reference>
<keyword evidence="7 9" id="KW-0472">Membrane</keyword>
<feature type="transmembrane region" description="Helical" evidence="9">
    <location>
        <begin position="261"/>
        <end position="284"/>
    </location>
</feature>
<sequence length="373" mass="37569">MIARRVGLTAFALVLVGLTFAWAGPRAAFLVAIGLGFGLVLEGLRFGFAGPWRAMVADRDARGLLAQLGAIGVTAAVALPLLAMAPNELSGAHAPVGIGMILGAFVFGIAMQIVLGCGSGTLVNAGSGNIVGLVALAGFVAGSFAGTLHLGFWTGLGTLPTLTLQGIAGPTGGLVLTLAGLAAVGAVAWRRAEAGKRIPPVRLWIAAGLIAVLAILNLVVAGQSWGIVYGLGLWGAKVAQAGGADLAATAFWSAPANAERLGASILTDVTSLTNIGLIAGAYLAMRWKSDPGAPPAALTVPSWVAVLVAGLVLGYSARMAFGCNVGAFFSGISTGSLHGWVWFAAAFAGSGLGLRLRPRLLVQRAMIHRGQPA</sequence>
<protein>
    <submittedName>
        <fullName evidence="10">YeeE/YedE</fullName>
    </submittedName>
</protein>